<dbReference type="Proteomes" id="UP001596241">
    <property type="component" value="Unassembled WGS sequence"/>
</dbReference>
<keyword evidence="2" id="KW-0472">Membrane</keyword>
<keyword evidence="4" id="KW-1185">Reference proteome</keyword>
<keyword evidence="2" id="KW-1133">Transmembrane helix</keyword>
<evidence type="ECO:0000313" key="4">
    <source>
        <dbReference type="Proteomes" id="UP001596241"/>
    </source>
</evidence>
<feature type="region of interest" description="Disordered" evidence="1">
    <location>
        <begin position="154"/>
        <end position="286"/>
    </location>
</feature>
<feature type="region of interest" description="Disordered" evidence="1">
    <location>
        <begin position="343"/>
        <end position="363"/>
    </location>
</feature>
<evidence type="ECO:0000256" key="2">
    <source>
        <dbReference type="SAM" id="Phobius"/>
    </source>
</evidence>
<proteinExistence type="predicted"/>
<dbReference type="InterPro" id="IPR021235">
    <property type="entry name" value="DUF2637"/>
</dbReference>
<protein>
    <submittedName>
        <fullName evidence="3">DUF2637 domain-containing protein</fullName>
    </submittedName>
</protein>
<dbReference type="Pfam" id="PF10935">
    <property type="entry name" value="DUF2637"/>
    <property type="match status" value="1"/>
</dbReference>
<gene>
    <name evidence="3" type="ORF">ACFP3M_20795</name>
</gene>
<accession>A0ABW1FQS2</accession>
<evidence type="ECO:0000256" key="1">
    <source>
        <dbReference type="SAM" id="MobiDB-lite"/>
    </source>
</evidence>
<comment type="caution">
    <text evidence="3">The sequence shown here is derived from an EMBL/GenBank/DDBJ whole genome shotgun (WGS) entry which is preliminary data.</text>
</comment>
<name>A0ABW1FQS2_9ACTN</name>
<sequence>MPGARISGRQMTVLDYGAVGALATVGFTLSYDALRQVAVAIHIRPTLTYLFPVVVDGFIAYGVRALVLLRNGSFGARLYAWGLFFLATGASLWANALNAITLNRGQPSGPSGPSGLYLADSVVGALSMVAPLALAGSVHLWIIMARAAESSVPDQALSSAVPPRDGTSPRPARFGLGRKILRTVRKMGSLVAPRRSSNRRGALPQGQGEPVPEKALPSEPSVQEDAQAMPTDAPSVAGGQGGPGRRTAVDEQAAPGSSTVSDSVPQPDDEVADEAGMPVPDRDGDQQDRELLDEWMVEVLPIARDASRAAGRISRSAVQEAVRAKYAISNSRLGDLVAQLKEEEKAKKKGGQRVPARHADELW</sequence>
<feature type="compositionally biased region" description="Polar residues" evidence="1">
    <location>
        <begin position="255"/>
        <end position="264"/>
    </location>
</feature>
<dbReference type="EMBL" id="JBHSPW010000009">
    <property type="protein sequence ID" value="MFC5895238.1"/>
    <property type="molecule type" value="Genomic_DNA"/>
</dbReference>
<organism evidence="3 4">
    <name type="scientific">Streptomyces ramulosus</name>
    <dbReference type="NCBI Taxonomy" id="47762"/>
    <lineage>
        <taxon>Bacteria</taxon>
        <taxon>Bacillati</taxon>
        <taxon>Actinomycetota</taxon>
        <taxon>Actinomycetes</taxon>
        <taxon>Kitasatosporales</taxon>
        <taxon>Streptomycetaceae</taxon>
        <taxon>Streptomyces</taxon>
    </lineage>
</organism>
<feature type="transmembrane region" description="Helical" evidence="2">
    <location>
        <begin position="81"/>
        <end position="102"/>
    </location>
</feature>
<reference evidence="4" key="1">
    <citation type="journal article" date="2019" name="Int. J. Syst. Evol. Microbiol.">
        <title>The Global Catalogue of Microorganisms (GCM) 10K type strain sequencing project: providing services to taxonomists for standard genome sequencing and annotation.</title>
        <authorList>
            <consortium name="The Broad Institute Genomics Platform"/>
            <consortium name="The Broad Institute Genome Sequencing Center for Infectious Disease"/>
            <person name="Wu L."/>
            <person name="Ma J."/>
        </authorList>
    </citation>
    <scope>NUCLEOTIDE SEQUENCE [LARGE SCALE GENOMIC DNA]</scope>
    <source>
        <strain evidence="4">CGMCC 1.15809</strain>
    </source>
</reference>
<dbReference type="RefSeq" id="WP_345078030.1">
    <property type="nucleotide sequence ID" value="NZ_BAAAWG010000002.1"/>
</dbReference>
<feature type="transmembrane region" description="Helical" evidence="2">
    <location>
        <begin position="49"/>
        <end position="69"/>
    </location>
</feature>
<keyword evidence="2" id="KW-0812">Transmembrane</keyword>
<feature type="transmembrane region" description="Helical" evidence="2">
    <location>
        <begin position="122"/>
        <end position="143"/>
    </location>
</feature>
<feature type="transmembrane region" description="Helical" evidence="2">
    <location>
        <begin position="12"/>
        <end position="29"/>
    </location>
</feature>
<evidence type="ECO:0000313" key="3">
    <source>
        <dbReference type="EMBL" id="MFC5895238.1"/>
    </source>
</evidence>